<protein>
    <submittedName>
        <fullName evidence="2">PIR Superfamily Protein</fullName>
    </submittedName>
</protein>
<gene>
    <name evidence="2" type="ORF">POVCU1_062320</name>
</gene>
<evidence type="ECO:0000313" key="2">
    <source>
        <dbReference type="EMBL" id="SBT00783.1"/>
    </source>
</evidence>
<name>A0A1A8X829_PLAOA</name>
<dbReference type="Pfam" id="PF05795">
    <property type="entry name" value="Plasmodium_Vir"/>
    <property type="match status" value="1"/>
</dbReference>
<feature type="region of interest" description="Disordered" evidence="1">
    <location>
        <begin position="231"/>
        <end position="276"/>
    </location>
</feature>
<proteinExistence type="predicted"/>
<dbReference type="InterPro" id="IPR008780">
    <property type="entry name" value="Plasmodium_Vir"/>
</dbReference>
<sequence length="354" mass="41038">MASVSSQGLGGYNVLQTSDLFSEKFYNDMNIEYDDLTNYKQQCDTLILSEKNKNEVKEICKKYLRYLDKNKTAWNVVNPEYDVCILLNYWIYYKLAYYFGLNNTDDINNAFSSFQYWWSYSINPLNIKQYSEKCKPNFELVRHSDWQKRKELYDYCVNYNLIKQTVEYFNSDCQKYYKYIEEKSYIYDHFEELCNSGGSNCPHFYYKCKDYNPNIVLSKLPCHAEMEEKKAAEQAVDMPQESRQELGSGSHEFRPGFPGIADGPHDTESTSETSGIGTKVGHSVLGIAPVLLSATALYRYTPVGSWIRKLGGYNPNNSMSDMNTGEIDEFSSYTQEPGDMLFGGTENYISYQPM</sequence>
<dbReference type="EMBL" id="FLQV01002114">
    <property type="protein sequence ID" value="SBT00783.1"/>
    <property type="molecule type" value="Genomic_DNA"/>
</dbReference>
<reference evidence="3" key="1">
    <citation type="submission" date="2016-05" db="EMBL/GenBank/DDBJ databases">
        <authorList>
            <person name="Naeem Raeece"/>
        </authorList>
    </citation>
    <scope>NUCLEOTIDE SEQUENCE [LARGE SCALE GENOMIC DNA]</scope>
</reference>
<dbReference type="AlphaFoldDB" id="A0A1A8X829"/>
<dbReference type="Proteomes" id="UP000078546">
    <property type="component" value="Unassembled WGS sequence"/>
</dbReference>
<organism evidence="2 3">
    <name type="scientific">Plasmodium ovale curtisi</name>
    <dbReference type="NCBI Taxonomy" id="864141"/>
    <lineage>
        <taxon>Eukaryota</taxon>
        <taxon>Sar</taxon>
        <taxon>Alveolata</taxon>
        <taxon>Apicomplexa</taxon>
        <taxon>Aconoidasida</taxon>
        <taxon>Haemosporida</taxon>
        <taxon>Plasmodiidae</taxon>
        <taxon>Plasmodium</taxon>
        <taxon>Plasmodium (Plasmodium)</taxon>
    </lineage>
</organism>
<accession>A0A1A8X829</accession>
<evidence type="ECO:0000256" key="1">
    <source>
        <dbReference type="SAM" id="MobiDB-lite"/>
    </source>
</evidence>
<evidence type="ECO:0000313" key="3">
    <source>
        <dbReference type="Proteomes" id="UP000078546"/>
    </source>
</evidence>